<evidence type="ECO:0000313" key="3">
    <source>
        <dbReference type="EMBL" id="CBN73905.1"/>
    </source>
</evidence>
<keyword evidence="2" id="KW-1133">Transmembrane helix</keyword>
<dbReference type="OrthoDB" id="10476037at2759"/>
<reference evidence="3 4" key="1">
    <citation type="journal article" date="2010" name="Nature">
        <title>The Ectocarpus genome and the independent evolution of multicellularity in brown algae.</title>
        <authorList>
            <person name="Cock J.M."/>
            <person name="Sterck L."/>
            <person name="Rouze P."/>
            <person name="Scornet D."/>
            <person name="Allen A.E."/>
            <person name="Amoutzias G."/>
            <person name="Anthouard V."/>
            <person name="Artiguenave F."/>
            <person name="Aury J.M."/>
            <person name="Badger J.H."/>
            <person name="Beszteri B."/>
            <person name="Billiau K."/>
            <person name="Bonnet E."/>
            <person name="Bothwell J.H."/>
            <person name="Bowler C."/>
            <person name="Boyen C."/>
            <person name="Brownlee C."/>
            <person name="Carrano C.J."/>
            <person name="Charrier B."/>
            <person name="Cho G.Y."/>
            <person name="Coelho S.M."/>
            <person name="Collen J."/>
            <person name="Corre E."/>
            <person name="Da Silva C."/>
            <person name="Delage L."/>
            <person name="Delaroque N."/>
            <person name="Dittami S.M."/>
            <person name="Doulbeau S."/>
            <person name="Elias M."/>
            <person name="Farnham G."/>
            <person name="Gachon C.M."/>
            <person name="Gschloessl B."/>
            <person name="Heesch S."/>
            <person name="Jabbari K."/>
            <person name="Jubin C."/>
            <person name="Kawai H."/>
            <person name="Kimura K."/>
            <person name="Kloareg B."/>
            <person name="Kupper F.C."/>
            <person name="Lang D."/>
            <person name="Le Bail A."/>
            <person name="Leblanc C."/>
            <person name="Lerouge P."/>
            <person name="Lohr M."/>
            <person name="Lopez P.J."/>
            <person name="Martens C."/>
            <person name="Maumus F."/>
            <person name="Michel G."/>
            <person name="Miranda-Saavedra D."/>
            <person name="Morales J."/>
            <person name="Moreau H."/>
            <person name="Motomura T."/>
            <person name="Nagasato C."/>
            <person name="Napoli C.A."/>
            <person name="Nelson D.R."/>
            <person name="Nyvall-Collen P."/>
            <person name="Peters A.F."/>
            <person name="Pommier C."/>
            <person name="Potin P."/>
            <person name="Poulain J."/>
            <person name="Quesneville H."/>
            <person name="Read B."/>
            <person name="Rensing S.A."/>
            <person name="Ritter A."/>
            <person name="Rousvoal S."/>
            <person name="Samanta M."/>
            <person name="Samson G."/>
            <person name="Schroeder D.C."/>
            <person name="Segurens B."/>
            <person name="Strittmatter M."/>
            <person name="Tonon T."/>
            <person name="Tregear J.W."/>
            <person name="Valentin K."/>
            <person name="von Dassow P."/>
            <person name="Yamagishi T."/>
            <person name="Van de Peer Y."/>
            <person name="Wincker P."/>
        </authorList>
    </citation>
    <scope>NUCLEOTIDE SEQUENCE [LARGE SCALE GENOMIC DNA]</scope>
    <source>
        <strain evidence="4">Ec32 / CCAP1310/4</strain>
    </source>
</reference>
<accession>D8LTK8</accession>
<name>D8LTK8_ECTSI</name>
<evidence type="ECO:0000256" key="2">
    <source>
        <dbReference type="SAM" id="Phobius"/>
    </source>
</evidence>
<keyword evidence="4" id="KW-1185">Reference proteome</keyword>
<dbReference type="InParanoid" id="D8LTK8"/>
<sequence>MKRSTPFYHSTNKHYLPTWLFHLLYNTPSFSFRLYLCERRVSDFRRALAGAAVLIGLAQSSSGSGWSGLRAGQNYGDVSNVDATHDARLGLGGGEWGGVRSLQEATDPLCSLPEEDPCTLNTTAIGMVEWGTSTYYDGTCEAGTQGCYTDGIRECRTCYLSTEIYMDETNATEASRPPWAMCPCCVPATLESGHDDVEVRAFNYSVFTISASDCTITPTFTPLVSTEAPAAVDGAQPVTTPTPVDPPTDTPPVAPTPEPTETPVPSIPTPAPDGGVDEGGADASDKNDGLSMGAKIGIGVAAAAGVIFLGIVGFAAIKASRKG</sequence>
<proteinExistence type="predicted"/>
<dbReference type="EMBL" id="FN649732">
    <property type="protein sequence ID" value="CBN73905.1"/>
    <property type="molecule type" value="Genomic_DNA"/>
</dbReference>
<feature type="compositionally biased region" description="Pro residues" evidence="1">
    <location>
        <begin position="243"/>
        <end position="271"/>
    </location>
</feature>
<keyword evidence="2" id="KW-0812">Transmembrane</keyword>
<dbReference type="EMBL" id="FN649137">
    <property type="protein sequence ID" value="CBN73905.1"/>
    <property type="molecule type" value="Genomic_DNA"/>
</dbReference>
<gene>
    <name evidence="3" type="ORF">Esi_0009_0012</name>
</gene>
<feature type="transmembrane region" description="Helical" evidence="2">
    <location>
        <begin position="296"/>
        <end position="317"/>
    </location>
</feature>
<feature type="region of interest" description="Disordered" evidence="1">
    <location>
        <begin position="231"/>
        <end position="286"/>
    </location>
</feature>
<dbReference type="AlphaFoldDB" id="D8LTK8"/>
<dbReference type="Proteomes" id="UP000002630">
    <property type="component" value="Linkage Group LG07"/>
</dbReference>
<organism evidence="3 4">
    <name type="scientific">Ectocarpus siliculosus</name>
    <name type="common">Brown alga</name>
    <name type="synonym">Conferva siliculosa</name>
    <dbReference type="NCBI Taxonomy" id="2880"/>
    <lineage>
        <taxon>Eukaryota</taxon>
        <taxon>Sar</taxon>
        <taxon>Stramenopiles</taxon>
        <taxon>Ochrophyta</taxon>
        <taxon>PX clade</taxon>
        <taxon>Phaeophyceae</taxon>
        <taxon>Ectocarpales</taxon>
        <taxon>Ectocarpaceae</taxon>
        <taxon>Ectocarpus</taxon>
    </lineage>
</organism>
<keyword evidence="2" id="KW-0472">Membrane</keyword>
<protein>
    <submittedName>
        <fullName evidence="3">Uncharacterized protein</fullName>
    </submittedName>
</protein>
<evidence type="ECO:0000313" key="4">
    <source>
        <dbReference type="Proteomes" id="UP000002630"/>
    </source>
</evidence>
<evidence type="ECO:0000256" key="1">
    <source>
        <dbReference type="SAM" id="MobiDB-lite"/>
    </source>
</evidence>